<feature type="transmembrane region" description="Helical" evidence="11">
    <location>
        <begin position="273"/>
        <end position="299"/>
    </location>
</feature>
<evidence type="ECO:0000256" key="11">
    <source>
        <dbReference type="SAM" id="Phobius"/>
    </source>
</evidence>
<feature type="transmembrane region" description="Helical" evidence="11">
    <location>
        <begin position="80"/>
        <end position="99"/>
    </location>
</feature>
<dbReference type="GO" id="GO:0008360">
    <property type="term" value="P:regulation of cell shape"/>
    <property type="evidence" value="ECO:0007669"/>
    <property type="project" value="UniProtKB-KW"/>
</dbReference>
<dbReference type="PROSITE" id="PS00428">
    <property type="entry name" value="FTSW_RODA_SPOVE"/>
    <property type="match status" value="1"/>
</dbReference>
<evidence type="ECO:0000256" key="6">
    <source>
        <dbReference type="ARBA" id="ARBA00022960"/>
    </source>
</evidence>
<keyword evidence="3" id="KW-0328">Glycosyltransferase</keyword>
<dbReference type="InterPro" id="IPR018365">
    <property type="entry name" value="Cell_cycle_FtsW-rel_CS"/>
</dbReference>
<dbReference type="GO" id="GO:0005886">
    <property type="term" value="C:plasma membrane"/>
    <property type="evidence" value="ECO:0007669"/>
    <property type="project" value="TreeGrafter"/>
</dbReference>
<evidence type="ECO:0000313" key="12">
    <source>
        <dbReference type="EMBL" id="TGY42601.1"/>
    </source>
</evidence>
<dbReference type="GO" id="GO:0016757">
    <property type="term" value="F:glycosyltransferase activity"/>
    <property type="evidence" value="ECO:0007669"/>
    <property type="project" value="UniProtKB-KW"/>
</dbReference>
<dbReference type="InterPro" id="IPR011923">
    <property type="entry name" value="RodA/MrdB"/>
</dbReference>
<proteinExistence type="predicted"/>
<feature type="transmembrane region" description="Helical" evidence="11">
    <location>
        <begin position="190"/>
        <end position="208"/>
    </location>
</feature>
<comment type="subcellular location">
    <subcellularLocation>
        <location evidence="1">Membrane</location>
        <topology evidence="1">Multi-pass membrane protein</topology>
    </subcellularLocation>
</comment>
<dbReference type="GO" id="GO:0015648">
    <property type="term" value="F:lipid-linked peptidoglycan transporter activity"/>
    <property type="evidence" value="ECO:0007669"/>
    <property type="project" value="TreeGrafter"/>
</dbReference>
<name>A0A4S2DNN4_9CLOT</name>
<keyword evidence="2" id="KW-1003">Cell membrane</keyword>
<evidence type="ECO:0000256" key="3">
    <source>
        <dbReference type="ARBA" id="ARBA00022676"/>
    </source>
</evidence>
<keyword evidence="8 11" id="KW-1133">Transmembrane helix</keyword>
<keyword evidence="5 11" id="KW-0812">Transmembrane</keyword>
<dbReference type="OrthoDB" id="9812661at2"/>
<comment type="caution">
    <text evidence="12">The sequence shown here is derived from an EMBL/GenBank/DDBJ whole genome shotgun (WGS) entry which is preliminary data.</text>
</comment>
<dbReference type="Proteomes" id="UP000306888">
    <property type="component" value="Unassembled WGS sequence"/>
</dbReference>
<feature type="transmembrane region" description="Helical" evidence="11">
    <location>
        <begin position="20"/>
        <end position="40"/>
    </location>
</feature>
<keyword evidence="4" id="KW-0808">Transferase</keyword>
<dbReference type="EMBL" id="SRYR01000002">
    <property type="protein sequence ID" value="TGY42601.1"/>
    <property type="molecule type" value="Genomic_DNA"/>
</dbReference>
<evidence type="ECO:0000256" key="7">
    <source>
        <dbReference type="ARBA" id="ARBA00022984"/>
    </source>
</evidence>
<evidence type="ECO:0000256" key="2">
    <source>
        <dbReference type="ARBA" id="ARBA00022475"/>
    </source>
</evidence>
<dbReference type="GO" id="GO:0051301">
    <property type="term" value="P:cell division"/>
    <property type="evidence" value="ECO:0007669"/>
    <property type="project" value="InterPro"/>
</dbReference>
<feature type="transmembrane region" description="Helical" evidence="11">
    <location>
        <begin position="349"/>
        <end position="370"/>
    </location>
</feature>
<feature type="transmembrane region" description="Helical" evidence="11">
    <location>
        <begin position="52"/>
        <end position="73"/>
    </location>
</feature>
<feature type="transmembrane region" description="Helical" evidence="11">
    <location>
        <begin position="311"/>
        <end position="329"/>
    </location>
</feature>
<evidence type="ECO:0000256" key="9">
    <source>
        <dbReference type="ARBA" id="ARBA00023136"/>
    </source>
</evidence>
<dbReference type="RefSeq" id="WP_136005959.1">
    <property type="nucleotide sequence ID" value="NZ_SRYR01000002.1"/>
</dbReference>
<dbReference type="GO" id="GO:0071555">
    <property type="term" value="P:cell wall organization"/>
    <property type="evidence" value="ECO:0007669"/>
    <property type="project" value="UniProtKB-KW"/>
</dbReference>
<evidence type="ECO:0000256" key="5">
    <source>
        <dbReference type="ARBA" id="ARBA00022692"/>
    </source>
</evidence>
<evidence type="ECO:0000256" key="10">
    <source>
        <dbReference type="ARBA" id="ARBA00023316"/>
    </source>
</evidence>
<dbReference type="GO" id="GO:0009252">
    <property type="term" value="P:peptidoglycan biosynthetic process"/>
    <property type="evidence" value="ECO:0007669"/>
    <property type="project" value="UniProtKB-KW"/>
</dbReference>
<keyword evidence="6" id="KW-0133">Cell shape</keyword>
<evidence type="ECO:0000256" key="8">
    <source>
        <dbReference type="ARBA" id="ARBA00022989"/>
    </source>
</evidence>
<protein>
    <submittedName>
        <fullName evidence="12">Rod shape-determining protein RodA</fullName>
    </submittedName>
</protein>
<sequence length="378" mass="41654">MFPLSNFKIDLKQLKEIDKVMLLSMISLMIFGIVNIYYASNVEYGTLFLKRQAIWFVVCLVALYFVVAIDYTLLKSYTPLFYWGSIALLIVTMFIGTDINGARGWIRLGPLSFQPAELAKIATIMMLGKVLEEMDGTINELKNFFKMAFYAIVPAVFIVIQPDMGMTMVLFFIVVGIFFIAGLDIKIIGGGLLSLLVAVIIVWNSGLIQDYQKKRITSFLNPESDTSQAGYQLRQSLISIGNGGILGIQGNSVTKETSVGYAPQYVPEVQTDFIFASIAEQFGFVGAAILLLLYGLLISKMIAIGRTSKDTFGSIICIGLASYFLFALLQNIGMTIGLMPITGITLPLLSYGGSSLLTTVMSIGLVMNVGMRRKKIYF</sequence>
<dbReference type="NCBIfam" id="TIGR02210">
    <property type="entry name" value="rodA_shape"/>
    <property type="match status" value="1"/>
</dbReference>
<keyword evidence="7" id="KW-0573">Peptidoglycan synthesis</keyword>
<gene>
    <name evidence="12" type="primary">rodA</name>
    <name evidence="12" type="ORF">E5347_07240</name>
</gene>
<evidence type="ECO:0000256" key="4">
    <source>
        <dbReference type="ARBA" id="ARBA00022679"/>
    </source>
</evidence>
<reference evidence="12 13" key="1">
    <citation type="submission" date="2019-04" db="EMBL/GenBank/DDBJ databases">
        <title>Microbes associate with the intestines of laboratory mice.</title>
        <authorList>
            <person name="Navarre W."/>
            <person name="Wong E."/>
            <person name="Huang K."/>
            <person name="Tropini C."/>
            <person name="Ng K."/>
            <person name="Yu B."/>
        </authorList>
    </citation>
    <scope>NUCLEOTIDE SEQUENCE [LARGE SCALE GENOMIC DNA]</scope>
    <source>
        <strain evidence="12 13">NM50_B9-20</strain>
    </source>
</reference>
<keyword evidence="10" id="KW-0961">Cell wall biogenesis/degradation</keyword>
<dbReference type="PANTHER" id="PTHR30474:SF1">
    <property type="entry name" value="PEPTIDOGLYCAN GLYCOSYLTRANSFERASE MRDB"/>
    <property type="match status" value="1"/>
</dbReference>
<evidence type="ECO:0000313" key="13">
    <source>
        <dbReference type="Proteomes" id="UP000306888"/>
    </source>
</evidence>
<evidence type="ECO:0000256" key="1">
    <source>
        <dbReference type="ARBA" id="ARBA00004141"/>
    </source>
</evidence>
<dbReference type="Pfam" id="PF01098">
    <property type="entry name" value="FTSW_RODA_SPOVE"/>
    <property type="match status" value="1"/>
</dbReference>
<keyword evidence="9 11" id="KW-0472">Membrane</keyword>
<organism evidence="12 13">
    <name type="scientific">Clostridium sartagoforme</name>
    <dbReference type="NCBI Taxonomy" id="84031"/>
    <lineage>
        <taxon>Bacteria</taxon>
        <taxon>Bacillati</taxon>
        <taxon>Bacillota</taxon>
        <taxon>Clostridia</taxon>
        <taxon>Eubacteriales</taxon>
        <taxon>Clostridiaceae</taxon>
        <taxon>Clostridium</taxon>
    </lineage>
</organism>
<feature type="transmembrane region" description="Helical" evidence="11">
    <location>
        <begin position="143"/>
        <end position="160"/>
    </location>
</feature>
<keyword evidence="13" id="KW-1185">Reference proteome</keyword>
<dbReference type="PANTHER" id="PTHR30474">
    <property type="entry name" value="CELL CYCLE PROTEIN"/>
    <property type="match status" value="1"/>
</dbReference>
<feature type="transmembrane region" description="Helical" evidence="11">
    <location>
        <begin position="166"/>
        <end position="183"/>
    </location>
</feature>
<dbReference type="GO" id="GO:0032153">
    <property type="term" value="C:cell division site"/>
    <property type="evidence" value="ECO:0007669"/>
    <property type="project" value="TreeGrafter"/>
</dbReference>
<accession>A0A4S2DNN4</accession>
<dbReference type="AlphaFoldDB" id="A0A4S2DNN4"/>
<dbReference type="InterPro" id="IPR001182">
    <property type="entry name" value="FtsW/RodA"/>
</dbReference>